<organism evidence="1 2">
    <name type="scientific">Levilactobacillus brevis ATCC 14869 = DSM 20054</name>
    <dbReference type="NCBI Taxonomy" id="649758"/>
    <lineage>
        <taxon>Bacteria</taxon>
        <taxon>Bacillati</taxon>
        <taxon>Bacillota</taxon>
        <taxon>Bacilli</taxon>
        <taxon>Lactobacillales</taxon>
        <taxon>Lactobacillaceae</taxon>
        <taxon>Levilactobacillus</taxon>
    </lineage>
</organism>
<reference evidence="1 2" key="1">
    <citation type="submission" date="2013-06" db="EMBL/GenBank/DDBJ databases">
        <authorList>
            <person name="Weinstock G."/>
            <person name="Sodergren E."/>
            <person name="Lobos E.A."/>
            <person name="Fulton L."/>
            <person name="Fulton R."/>
            <person name="Courtney L."/>
            <person name="Fronick C."/>
            <person name="O'Laughlin M."/>
            <person name="Godfrey J."/>
            <person name="Wilson R.M."/>
            <person name="Miner T."/>
            <person name="Farmer C."/>
            <person name="Delehaunty K."/>
            <person name="Cordes M."/>
            <person name="Minx P."/>
            <person name="Tomlinson C."/>
            <person name="Chen J."/>
            <person name="Wollam A."/>
            <person name="Pepin K.H."/>
            <person name="Bhonagiri V."/>
            <person name="Zhang X."/>
            <person name="Warren W."/>
            <person name="Mitreva M."/>
            <person name="Mardis E.R."/>
            <person name="Wilson R.K."/>
        </authorList>
    </citation>
    <scope>NUCLEOTIDE SEQUENCE [LARGE SCALE GENOMIC DNA]</scope>
    <source>
        <strain evidence="1 2">ATCC 14869</strain>
    </source>
</reference>
<sequence length="43" mass="5252">MRIKFIAVMFMLLLRNFPEKHKQVCQLDQHTRWKLIKLVLDLG</sequence>
<evidence type="ECO:0000313" key="2">
    <source>
        <dbReference type="Proteomes" id="UP000016644"/>
    </source>
</evidence>
<proteinExistence type="predicted"/>
<dbReference type="EMBL" id="AWVK01000046">
    <property type="protein sequence ID" value="ERK43988.1"/>
    <property type="molecule type" value="Genomic_DNA"/>
</dbReference>
<comment type="caution">
    <text evidence="1">The sequence shown here is derived from an EMBL/GenBank/DDBJ whole genome shotgun (WGS) entry which is preliminary data.</text>
</comment>
<gene>
    <name evidence="1" type="ORF">HMPREF0495_01234</name>
</gene>
<dbReference type="HOGENOM" id="CLU_3235105_0_0_9"/>
<accession>U2QRS9</accession>
<name>U2QRS9_LEVBR</name>
<protein>
    <submittedName>
        <fullName evidence="1">Uncharacterized protein</fullName>
    </submittedName>
</protein>
<evidence type="ECO:0000313" key="1">
    <source>
        <dbReference type="EMBL" id="ERK43988.1"/>
    </source>
</evidence>
<dbReference type="AlphaFoldDB" id="U2QRS9"/>
<dbReference type="Proteomes" id="UP000016644">
    <property type="component" value="Unassembled WGS sequence"/>
</dbReference>